<reference evidence="5" key="1">
    <citation type="submission" date="2021-02" db="EMBL/GenBank/DDBJ databases">
        <authorList>
            <person name="Nowell W R."/>
        </authorList>
    </citation>
    <scope>NUCLEOTIDE SEQUENCE</scope>
</reference>
<keyword evidence="1 4" id="KW-0732">Signal</keyword>
<dbReference type="AlphaFoldDB" id="A0A816QP30"/>
<dbReference type="PANTHER" id="PTHR10680:SF28">
    <property type="entry name" value="SMP-30_GLUCONOLACTONASE_LRE-LIKE REGION DOMAIN-CONTAINING PROTEIN"/>
    <property type="match status" value="1"/>
</dbReference>
<dbReference type="Proteomes" id="UP000663856">
    <property type="component" value="Unassembled WGS sequence"/>
</dbReference>
<evidence type="ECO:0000313" key="6">
    <source>
        <dbReference type="Proteomes" id="UP000663856"/>
    </source>
</evidence>
<organism evidence="5 6">
    <name type="scientific">Rotaria magnacalcarata</name>
    <dbReference type="NCBI Taxonomy" id="392030"/>
    <lineage>
        <taxon>Eukaryota</taxon>
        <taxon>Metazoa</taxon>
        <taxon>Spiralia</taxon>
        <taxon>Gnathifera</taxon>
        <taxon>Rotifera</taxon>
        <taxon>Eurotatoria</taxon>
        <taxon>Bdelloidea</taxon>
        <taxon>Philodinida</taxon>
        <taxon>Philodinidae</taxon>
        <taxon>Rotaria</taxon>
    </lineage>
</organism>
<evidence type="ECO:0000256" key="2">
    <source>
        <dbReference type="ARBA" id="ARBA00022737"/>
    </source>
</evidence>
<gene>
    <name evidence="5" type="ORF">WKI299_LOCUS12616</name>
</gene>
<dbReference type="Gene3D" id="2.40.10.500">
    <property type="match status" value="2"/>
</dbReference>
<dbReference type="EMBL" id="CAJNRF010004702">
    <property type="protein sequence ID" value="CAF2063614.1"/>
    <property type="molecule type" value="Genomic_DNA"/>
</dbReference>
<evidence type="ECO:0000256" key="4">
    <source>
        <dbReference type="SAM" id="SignalP"/>
    </source>
</evidence>
<dbReference type="InterPro" id="IPR011042">
    <property type="entry name" value="6-blade_b-propeller_TolB-like"/>
</dbReference>
<dbReference type="InterPro" id="IPR001258">
    <property type="entry name" value="NHL_repeat"/>
</dbReference>
<accession>A0A816QP30</accession>
<comment type="caution">
    <text evidence="5">The sequence shown here is derived from an EMBL/GenBank/DDBJ whole genome shotgun (WGS) entry which is preliminary data.</text>
</comment>
<evidence type="ECO:0000256" key="1">
    <source>
        <dbReference type="ARBA" id="ARBA00022729"/>
    </source>
</evidence>
<dbReference type="CDD" id="cd05819">
    <property type="entry name" value="NHL"/>
    <property type="match status" value="1"/>
</dbReference>
<dbReference type="Pfam" id="PF01436">
    <property type="entry name" value="NHL"/>
    <property type="match status" value="1"/>
</dbReference>
<evidence type="ECO:0000313" key="5">
    <source>
        <dbReference type="EMBL" id="CAF2063614.1"/>
    </source>
</evidence>
<feature type="chain" id="PRO_5032991203" evidence="4">
    <location>
        <begin position="24"/>
        <end position="439"/>
    </location>
</feature>
<dbReference type="PANTHER" id="PTHR10680">
    <property type="entry name" value="PEPTIDYL-GLYCINE ALPHA-AMIDATING MONOOXYGENASE"/>
    <property type="match status" value="1"/>
</dbReference>
<feature type="signal peptide" evidence="4">
    <location>
        <begin position="1"/>
        <end position="23"/>
    </location>
</feature>
<dbReference type="GO" id="GO:0005576">
    <property type="term" value="C:extracellular region"/>
    <property type="evidence" value="ECO:0007669"/>
    <property type="project" value="TreeGrafter"/>
</dbReference>
<sequence length="439" mass="47638">MVSIVFHCLTFFFLSSLVVEVNSQICQEVSQYGRCSSNSACGCLHMEGASNIGICGFQWVTCSDLVPCEETNNYCGQSDHICVHHPRCHERPLCFPVSMMDAKLCPPMNVANTTSSTAMPTTTQKPAFVPLRASTIEILPNAQWKQNGITLTEQYLLVNGTNNTNGIFAPMGVFVDDEQTVYVTDPNNGQVMKFVLGATSGQIVAGGNGKGIGAHQLNGPSDVIVDKETNSLIICDNSNKRVVRWPRVNGIRGETIISNVSCHGLTMDESGSLYVVGYDTAEVRLYRKGESQGSIVAGGNGRGNRLDQLDWPQYIFVDRDRSIYVSEWYNHRVTKWVEGAKQGIVVAGGNGQGNSLKQFAGPEGVLVDQSGGVYVADGFNGRVVRWAKGATQGTIIAGGNGQGTSSNQVSHPYGIAFDRYGNLYVVDQWNHRVQKFSIA</sequence>
<protein>
    <submittedName>
        <fullName evidence="5">Uncharacterized protein</fullName>
    </submittedName>
</protein>
<dbReference type="Gene3D" id="2.120.10.30">
    <property type="entry name" value="TolB, C-terminal domain"/>
    <property type="match status" value="1"/>
</dbReference>
<name>A0A816QP30_9BILA</name>
<evidence type="ECO:0000256" key="3">
    <source>
        <dbReference type="ARBA" id="ARBA00023180"/>
    </source>
</evidence>
<keyword evidence="3" id="KW-0325">Glycoprotein</keyword>
<dbReference type="SUPFAM" id="SSF101898">
    <property type="entry name" value="NHL repeat"/>
    <property type="match status" value="1"/>
</dbReference>
<proteinExistence type="predicted"/>
<keyword evidence="2" id="KW-0677">Repeat</keyword>